<proteinExistence type="predicted"/>
<dbReference type="Proteomes" id="UP000225448">
    <property type="component" value="Segment"/>
</dbReference>
<sequence>MNILAFVQSLPNVTERRDVIKVLDQLAVEYDDTVGPIVSDMVEAFKGVPLKSNLAKQLDMVMRRYVNYQGSALDLILTTLVNVRGCFEVIRKDIRNVFSVSFTNTNLSFDKANILQFIEALAFYIRYARKLMLFLVASESSQAGKATPAKWTPAEAEWISVNMDQFAGLYTAMSQPPNQFRTRLNSASNALVEESTFQVAQQSLGMQKTDPLDMAGFSPRSNPFMLLGKFLAEMQVERYNVAKEEYFGLQVRLQELRDLRAGQGASPVLGKQIQAYEKRISEYEFEMSRIRERAGLE</sequence>
<evidence type="ECO:0000313" key="2">
    <source>
        <dbReference type="Proteomes" id="UP000225448"/>
    </source>
</evidence>
<protein>
    <submittedName>
        <fullName evidence="1">Virion structural protein</fullName>
    </submittedName>
</protein>
<gene>
    <name evidence="1" type="ORF">PHABIO_136</name>
</gene>
<evidence type="ECO:0000313" key="1">
    <source>
        <dbReference type="EMBL" id="ARV76767.1"/>
    </source>
</evidence>
<dbReference type="EMBL" id="MF042360">
    <property type="protein sequence ID" value="ARV76767.1"/>
    <property type="molecule type" value="Genomic_DNA"/>
</dbReference>
<organism evidence="1 2">
    <name type="scientific">Pseudomonas phage Phabio</name>
    <dbReference type="NCBI Taxonomy" id="2006668"/>
    <lineage>
        <taxon>Viruses</taxon>
        <taxon>Duplodnaviria</taxon>
        <taxon>Heunggongvirae</taxon>
        <taxon>Uroviricota</taxon>
        <taxon>Caudoviricetes</taxon>
        <taxon>Chimalliviridae</taxon>
        <taxon>Phabiovirus</taxon>
        <taxon>Phabiovirus phabio</taxon>
    </lineage>
</organism>
<name>A0A1Y0T1R1_9CAUD</name>
<accession>A0A1Y0T1R1</accession>
<reference evidence="1 2" key="1">
    <citation type="submission" date="2017-05" db="EMBL/GenBank/DDBJ databases">
        <authorList>
            <person name="Song R."/>
            <person name="Chenine A.L."/>
            <person name="Ruprecht R.M."/>
        </authorList>
    </citation>
    <scope>NUCLEOTIDE SEQUENCE [LARGE SCALE GENOMIC DNA]</scope>
</reference>
<keyword evidence="2" id="KW-1185">Reference proteome</keyword>